<evidence type="ECO:0000256" key="10">
    <source>
        <dbReference type="ARBA" id="ARBA00023136"/>
    </source>
</evidence>
<dbReference type="Proteomes" id="UP000321172">
    <property type="component" value="Chromosome"/>
</dbReference>
<evidence type="ECO:0000256" key="5">
    <source>
        <dbReference type="ARBA" id="ARBA00022603"/>
    </source>
</evidence>
<accession>A0A5B8S8D6</accession>
<evidence type="ECO:0000313" key="13">
    <source>
        <dbReference type="EMBL" id="QEA17408.1"/>
    </source>
</evidence>
<feature type="transmembrane region" description="Helical" evidence="12">
    <location>
        <begin position="87"/>
        <end position="103"/>
    </location>
</feature>
<evidence type="ECO:0000256" key="2">
    <source>
        <dbReference type="ARBA" id="ARBA00004141"/>
    </source>
</evidence>
<keyword evidence="9 12" id="KW-1133">Transmembrane helix</keyword>
<evidence type="ECO:0000256" key="12">
    <source>
        <dbReference type="SAM" id="Phobius"/>
    </source>
</evidence>
<feature type="transmembrane region" description="Helical" evidence="12">
    <location>
        <begin position="7"/>
        <end position="28"/>
    </location>
</feature>
<evidence type="ECO:0000256" key="4">
    <source>
        <dbReference type="ARBA" id="ARBA00012149"/>
    </source>
</evidence>
<dbReference type="GO" id="GO:0008168">
    <property type="term" value="F:methyltransferase activity"/>
    <property type="evidence" value="ECO:0007669"/>
    <property type="project" value="UniProtKB-KW"/>
</dbReference>
<comment type="subcellular location">
    <subcellularLocation>
        <location evidence="2">Membrane</location>
        <topology evidence="2">Multi-pass membrane protein</topology>
    </subcellularLocation>
</comment>
<keyword evidence="7" id="KW-0949">S-adenosyl-L-methionine</keyword>
<evidence type="ECO:0000256" key="3">
    <source>
        <dbReference type="ARBA" id="ARBA00010631"/>
    </source>
</evidence>
<evidence type="ECO:0000256" key="8">
    <source>
        <dbReference type="ARBA" id="ARBA00022692"/>
    </source>
</evidence>
<name>A0A5B8S8D6_9SPHN</name>
<sequence>MRPFYMVAALGCYTAFFVAFVYLVGFLAGLPMLPTHVDKGIVSDPVTATVWNLGLIALFGLQHSVMARPAFKAAWTRIVPPALERSFYCLASAIVLALLYRFWHPIPAVIWDIGNPLARNLIWGLFLAGFGIVFISTWLINHFELFGLAQAWNAGRGSNPAAPTMRTPLFYKLVRHPLYTGFLIAFWAAPTMTAGHLLFAAGMTVYIFIGIHHEERDLMGTFGADYASYRQKVGKVIPGVGKG</sequence>
<keyword evidence="14" id="KW-1185">Reference proteome</keyword>
<evidence type="ECO:0000256" key="1">
    <source>
        <dbReference type="ARBA" id="ARBA00002096"/>
    </source>
</evidence>
<dbReference type="PANTHER" id="PTHR31040:SF1">
    <property type="entry name" value="NURIM"/>
    <property type="match status" value="1"/>
</dbReference>
<evidence type="ECO:0000256" key="6">
    <source>
        <dbReference type="ARBA" id="ARBA00022679"/>
    </source>
</evidence>
<dbReference type="PANTHER" id="PTHR31040">
    <property type="entry name" value="NURIM"/>
    <property type="match status" value="1"/>
</dbReference>
<comment type="similarity">
    <text evidence="3">Belongs to the nurim family.</text>
</comment>
<dbReference type="EMBL" id="CP042345">
    <property type="protein sequence ID" value="QEA17408.1"/>
    <property type="molecule type" value="Genomic_DNA"/>
</dbReference>
<evidence type="ECO:0000256" key="11">
    <source>
        <dbReference type="ARBA" id="ARBA00048134"/>
    </source>
</evidence>
<reference evidence="13 14" key="1">
    <citation type="journal article" date="2013" name="J. Microbiol. Biotechnol.">
        <title>Novosphingobium ginsenosidimutans sp. nov., with the ability to convert ginsenoside.</title>
        <authorList>
            <person name="Kim J.K."/>
            <person name="He D."/>
            <person name="Liu Q.M."/>
            <person name="Park H.Y."/>
            <person name="Jung M.S."/>
            <person name="Yoon M.H."/>
            <person name="Kim S.C."/>
            <person name="Im W.T."/>
        </authorList>
    </citation>
    <scope>NUCLEOTIDE SEQUENCE [LARGE SCALE GENOMIC DNA]</scope>
    <source>
        <strain evidence="13 14">FW-6</strain>
    </source>
</reference>
<evidence type="ECO:0000256" key="7">
    <source>
        <dbReference type="ARBA" id="ARBA00022691"/>
    </source>
</evidence>
<dbReference type="Gene3D" id="1.20.120.1630">
    <property type="match status" value="1"/>
</dbReference>
<organism evidence="13 14">
    <name type="scientific">Novosphingobium ginsenosidimutans</name>
    <dbReference type="NCBI Taxonomy" id="1176536"/>
    <lineage>
        <taxon>Bacteria</taxon>
        <taxon>Pseudomonadati</taxon>
        <taxon>Pseudomonadota</taxon>
        <taxon>Alphaproteobacteria</taxon>
        <taxon>Sphingomonadales</taxon>
        <taxon>Sphingomonadaceae</taxon>
        <taxon>Novosphingobium</taxon>
    </lineage>
</organism>
<dbReference type="InterPro" id="IPR054700">
    <property type="entry name" value="MddA"/>
</dbReference>
<dbReference type="EC" id="2.1.1.334" evidence="4"/>
<dbReference type="AlphaFoldDB" id="A0A5B8S8D6"/>
<feature type="transmembrane region" description="Helical" evidence="12">
    <location>
        <begin position="123"/>
        <end position="148"/>
    </location>
</feature>
<comment type="catalytic activity">
    <reaction evidence="11">
        <text>methanethiol + S-adenosyl-L-methionine = dimethyl sulfide + S-adenosyl-L-homocysteine + H(+)</text>
        <dbReference type="Rhea" id="RHEA:50428"/>
        <dbReference type="ChEBI" id="CHEBI:15378"/>
        <dbReference type="ChEBI" id="CHEBI:16007"/>
        <dbReference type="ChEBI" id="CHEBI:17437"/>
        <dbReference type="ChEBI" id="CHEBI:57856"/>
        <dbReference type="ChEBI" id="CHEBI:59789"/>
        <dbReference type="EC" id="2.1.1.334"/>
    </reaction>
</comment>
<dbReference type="OrthoDB" id="9789029at2"/>
<keyword evidence="8 12" id="KW-0812">Transmembrane</keyword>
<keyword evidence="6 13" id="KW-0808">Transferase</keyword>
<dbReference type="GO" id="GO:0016020">
    <property type="term" value="C:membrane"/>
    <property type="evidence" value="ECO:0007669"/>
    <property type="project" value="UniProtKB-SubCell"/>
</dbReference>
<dbReference type="GO" id="GO:0032259">
    <property type="term" value="P:methylation"/>
    <property type="evidence" value="ECO:0007669"/>
    <property type="project" value="UniProtKB-KW"/>
</dbReference>
<evidence type="ECO:0000313" key="14">
    <source>
        <dbReference type="Proteomes" id="UP000321172"/>
    </source>
</evidence>
<dbReference type="NCBIfam" id="NF045656">
    <property type="entry name" value="MeththiolMtaseMddA"/>
    <property type="match status" value="1"/>
</dbReference>
<dbReference type="RefSeq" id="WP_147091475.1">
    <property type="nucleotide sequence ID" value="NZ_BAABJD010000002.1"/>
</dbReference>
<keyword evidence="10 12" id="KW-0472">Membrane</keyword>
<proteinExistence type="inferred from homology"/>
<keyword evidence="5 13" id="KW-0489">Methyltransferase</keyword>
<evidence type="ECO:0000256" key="9">
    <source>
        <dbReference type="ARBA" id="ARBA00022989"/>
    </source>
</evidence>
<protein>
    <recommendedName>
        <fullName evidence="4">methanethiol S-methyltransferase</fullName>
        <ecNumber evidence="4">2.1.1.334</ecNumber>
    </recommendedName>
</protein>
<dbReference type="InterPro" id="IPR033580">
    <property type="entry name" value="Nurim-like"/>
</dbReference>
<dbReference type="KEGG" id="ngf:FRF71_00710"/>
<feature type="transmembrane region" description="Helical" evidence="12">
    <location>
        <begin position="48"/>
        <end position="66"/>
    </location>
</feature>
<gene>
    <name evidence="13" type="ORF">FRF71_00710</name>
</gene>
<comment type="function">
    <text evidence="1">Catalyzes the methylation of methanethiol (MeSH) to yield dimethylsulphide (DMS).</text>
</comment>